<dbReference type="Proteomes" id="UP000613193">
    <property type="component" value="Unassembled WGS sequence"/>
</dbReference>
<dbReference type="EMBL" id="JAEHFW010000003">
    <property type="protein sequence ID" value="MBK0380682.1"/>
    <property type="molecule type" value="Genomic_DNA"/>
</dbReference>
<protein>
    <submittedName>
        <fullName evidence="2">DUF115 domain-containing protein</fullName>
    </submittedName>
</protein>
<dbReference type="Pfam" id="PF01973">
    <property type="entry name" value="MptE-like"/>
    <property type="match status" value="1"/>
</dbReference>
<organism evidence="2 3">
    <name type="scientific">Mucilaginibacter segetis</name>
    <dbReference type="NCBI Taxonomy" id="2793071"/>
    <lineage>
        <taxon>Bacteria</taxon>
        <taxon>Pseudomonadati</taxon>
        <taxon>Bacteroidota</taxon>
        <taxon>Sphingobacteriia</taxon>
        <taxon>Sphingobacteriales</taxon>
        <taxon>Sphingobacteriaceae</taxon>
        <taxon>Mucilaginibacter</taxon>
    </lineage>
</organism>
<evidence type="ECO:0000313" key="3">
    <source>
        <dbReference type="Proteomes" id="UP000613193"/>
    </source>
</evidence>
<dbReference type="RefSeq" id="WP_200067225.1">
    <property type="nucleotide sequence ID" value="NZ_JAEHFW010000003.1"/>
</dbReference>
<reference evidence="2" key="1">
    <citation type="submission" date="2020-12" db="EMBL/GenBank/DDBJ databases">
        <title>Bacterial novel species Mucilaginibacter sp. SD-g isolated from soil.</title>
        <authorList>
            <person name="Jung H.-Y."/>
        </authorList>
    </citation>
    <scope>NUCLEOTIDE SEQUENCE</scope>
    <source>
        <strain evidence="2">SD-g</strain>
    </source>
</reference>
<dbReference type="AlphaFoldDB" id="A0A934PW03"/>
<dbReference type="InterPro" id="IPR002826">
    <property type="entry name" value="MptE-like"/>
</dbReference>
<gene>
    <name evidence="2" type="ORF">I5M19_15265</name>
</gene>
<proteinExistence type="predicted"/>
<sequence>MKRLKSLEILKDQGLTEFFKLWKNIFTTKIKNKFYYNKYKSDWKNLKNLYHGKRVFLIGNGPSLNKTPLYLLKNEYTLSFNRFNILLERLNWLPTMYMCVDGLVAEDMANEINQMTDLVKHSFFTTSSLTTNTDFTQFVENKANVHWMLPKGVNSPFNFDLPYVNVGGSVAIAGLQVLRYLGFKEIYLLGIDMNYKVHETAEVIKGNNIKSKDDDDPNHFDPRYFGAGRKYHQPKKSIVDTILGSFERIAGIFKQTDTKVYNATVGGVLESYERKEFNSLFNITATAKKDMFIDNLQCKTTLNNILNLLNTPANNDYSESDDVIILNTDKGCSLLAKLIYTHIPFGPYNHNIYFINRSFLKN</sequence>
<feature type="domain" description="6-hydroxymethylpterin diphosphokinase MptE-like" evidence="1">
    <location>
        <begin position="38"/>
        <end position="196"/>
    </location>
</feature>
<evidence type="ECO:0000259" key="1">
    <source>
        <dbReference type="Pfam" id="PF01973"/>
    </source>
</evidence>
<keyword evidence="3" id="KW-1185">Reference proteome</keyword>
<comment type="caution">
    <text evidence="2">The sequence shown here is derived from an EMBL/GenBank/DDBJ whole genome shotgun (WGS) entry which is preliminary data.</text>
</comment>
<accession>A0A934PW03</accession>
<dbReference type="Gene3D" id="3.90.1480.10">
    <property type="entry name" value="Alpha-2,3-sialyltransferase"/>
    <property type="match status" value="1"/>
</dbReference>
<name>A0A934PW03_9SPHI</name>
<evidence type="ECO:0000313" key="2">
    <source>
        <dbReference type="EMBL" id="MBK0380682.1"/>
    </source>
</evidence>